<organism evidence="1">
    <name type="scientific">marine sediment metagenome</name>
    <dbReference type="NCBI Taxonomy" id="412755"/>
    <lineage>
        <taxon>unclassified sequences</taxon>
        <taxon>metagenomes</taxon>
        <taxon>ecological metagenomes</taxon>
    </lineage>
</organism>
<reference evidence="1" key="1">
    <citation type="journal article" date="2015" name="Nature">
        <title>Complex archaea that bridge the gap between prokaryotes and eukaryotes.</title>
        <authorList>
            <person name="Spang A."/>
            <person name="Saw J.H."/>
            <person name="Jorgensen S.L."/>
            <person name="Zaremba-Niedzwiedzka K."/>
            <person name="Martijn J."/>
            <person name="Lind A.E."/>
            <person name="van Eijk R."/>
            <person name="Schleper C."/>
            <person name="Guy L."/>
            <person name="Ettema T.J."/>
        </authorList>
    </citation>
    <scope>NUCLEOTIDE SEQUENCE</scope>
</reference>
<proteinExistence type="predicted"/>
<name>A0A0F8ZEY0_9ZZZZ</name>
<sequence>MAAHLRDINLKCYSGYCPKEAKVTLHNWRNQEISQYCRRHGNEELKRAQAEEKAEFEAANT</sequence>
<dbReference type="EMBL" id="LAZR01048259">
    <property type="protein sequence ID" value="KKK92328.1"/>
    <property type="molecule type" value="Genomic_DNA"/>
</dbReference>
<comment type="caution">
    <text evidence="1">The sequence shown here is derived from an EMBL/GenBank/DDBJ whole genome shotgun (WGS) entry which is preliminary data.</text>
</comment>
<gene>
    <name evidence="1" type="ORF">LCGC14_2704020</name>
</gene>
<dbReference type="AlphaFoldDB" id="A0A0F8ZEY0"/>
<evidence type="ECO:0000313" key="1">
    <source>
        <dbReference type="EMBL" id="KKK92328.1"/>
    </source>
</evidence>
<accession>A0A0F8ZEY0</accession>
<protein>
    <submittedName>
        <fullName evidence="1">Uncharacterized protein</fullName>
    </submittedName>
</protein>